<accession>A0ABD5ZR33</accession>
<keyword evidence="2" id="KW-1185">Reference proteome</keyword>
<dbReference type="Pfam" id="PF09754">
    <property type="entry name" value="PAC2"/>
    <property type="match status" value="1"/>
</dbReference>
<gene>
    <name evidence="1" type="ORF">ACFQJ4_10585</name>
</gene>
<dbReference type="InterPro" id="IPR038389">
    <property type="entry name" value="PSMG2_sf"/>
</dbReference>
<dbReference type="EMBL" id="JBHTAP010000001">
    <property type="protein sequence ID" value="MFC7235762.1"/>
    <property type="molecule type" value="Genomic_DNA"/>
</dbReference>
<organism evidence="1 2">
    <name type="scientific">Halosegnis marinus</name>
    <dbReference type="NCBI Taxonomy" id="3034023"/>
    <lineage>
        <taxon>Archaea</taxon>
        <taxon>Methanobacteriati</taxon>
        <taxon>Methanobacteriota</taxon>
        <taxon>Stenosarchaea group</taxon>
        <taxon>Halobacteria</taxon>
        <taxon>Halobacteriales</taxon>
        <taxon>Natronomonadaceae</taxon>
        <taxon>Halosegnis</taxon>
    </lineage>
</organism>
<sequence length="255" mass="27600">MTREPSFEVVTADGTEPGSRLLVGTAGVGVAGLTAADHFVTHAETERLGHVRSRNLPDITPFTDGQPRHPIRLYGVPDADVTVLVSEVFFPVEVADPLADALFDWADERGIEETTVLHGAPFPHSETEHRVFHVATEAYRSRHFPEEEPDIGPLAGGFFDGVVGELLARSLDGDAPPAGVLVTPTHLPGPDFDAALRLLDALEPVYGIEVDESALRERAAETKQYYADLAERMAALQEGTSGGDGREYPGDRMYM</sequence>
<keyword evidence="1" id="KW-0647">Proteasome</keyword>
<dbReference type="GeneID" id="79267459"/>
<dbReference type="PANTHER" id="PTHR35610">
    <property type="entry name" value="3-ISOPROPYLMALATE DEHYDRATASE-RELATED"/>
    <property type="match status" value="1"/>
</dbReference>
<protein>
    <submittedName>
        <fullName evidence="1">Proteasome assembly chaperone family protein</fullName>
    </submittedName>
</protein>
<dbReference type="RefSeq" id="WP_276233902.1">
    <property type="nucleotide sequence ID" value="NZ_CP119802.1"/>
</dbReference>
<evidence type="ECO:0000313" key="2">
    <source>
        <dbReference type="Proteomes" id="UP001596398"/>
    </source>
</evidence>
<dbReference type="AlphaFoldDB" id="A0ABD5ZR33"/>
<dbReference type="SUPFAM" id="SSF159659">
    <property type="entry name" value="Cgl1923-like"/>
    <property type="match status" value="1"/>
</dbReference>
<name>A0ABD5ZR33_9EURY</name>
<comment type="caution">
    <text evidence="1">The sequence shown here is derived from an EMBL/GenBank/DDBJ whole genome shotgun (WGS) entry which is preliminary data.</text>
</comment>
<reference evidence="1 2" key="1">
    <citation type="journal article" date="2019" name="Int. J. Syst. Evol. Microbiol.">
        <title>The Global Catalogue of Microorganisms (GCM) 10K type strain sequencing project: providing services to taxonomists for standard genome sequencing and annotation.</title>
        <authorList>
            <consortium name="The Broad Institute Genomics Platform"/>
            <consortium name="The Broad Institute Genome Sequencing Center for Infectious Disease"/>
            <person name="Wu L."/>
            <person name="Ma J."/>
        </authorList>
    </citation>
    <scope>NUCLEOTIDE SEQUENCE [LARGE SCALE GENOMIC DNA]</scope>
    <source>
        <strain evidence="1 2">DT85</strain>
    </source>
</reference>
<dbReference type="Gene3D" id="3.40.50.10900">
    <property type="entry name" value="PAC-like subunit"/>
    <property type="match status" value="1"/>
</dbReference>
<dbReference type="Proteomes" id="UP001596398">
    <property type="component" value="Unassembled WGS sequence"/>
</dbReference>
<dbReference type="InterPro" id="IPR019151">
    <property type="entry name" value="Proteasome_assmbl_chaperone_2"/>
</dbReference>
<evidence type="ECO:0000313" key="1">
    <source>
        <dbReference type="EMBL" id="MFC7235762.1"/>
    </source>
</evidence>
<dbReference type="PANTHER" id="PTHR35610:SF3">
    <property type="entry name" value="PROTEASOME ASSEMBLY CHAPERONE FAMILY PROTEIN"/>
    <property type="match status" value="1"/>
</dbReference>
<proteinExistence type="predicted"/>
<dbReference type="GO" id="GO:0000502">
    <property type="term" value="C:proteasome complex"/>
    <property type="evidence" value="ECO:0007669"/>
    <property type="project" value="UniProtKB-KW"/>
</dbReference>